<name>A0ABT8YJN1_9HYPH</name>
<gene>
    <name evidence="3" type="ORF">Q4481_08080</name>
</gene>
<feature type="region of interest" description="Disordered" evidence="1">
    <location>
        <begin position="261"/>
        <end position="303"/>
    </location>
</feature>
<evidence type="ECO:0000256" key="1">
    <source>
        <dbReference type="SAM" id="MobiDB-lite"/>
    </source>
</evidence>
<evidence type="ECO:0000313" key="4">
    <source>
        <dbReference type="Proteomes" id="UP001174932"/>
    </source>
</evidence>
<dbReference type="Proteomes" id="UP001174932">
    <property type="component" value="Unassembled WGS sequence"/>
</dbReference>
<sequence>MDQLYNFGNATWHYVSVAFSAFHQTVNIYVLLLAALAPFLLIYSRNELLIKRLRTILDFMQSFKLYSNEKQGEAERRGPTQNPSFEFVKSKYVSDIRVSVTDQQELDKIDGEQQSSEEEKLKKYIEIATRAGSRSSNRVFVASLGLVIVSYFGFQALLGAFHCDFRAVLNCQAPATTSEHMLVIGALAFCGAFIGALRMLLRCLAVYDLSSFAILRHTGEIVFSVLLIMIIYRAFPDPMANVGRLLLPTDVVAKLDQMANAEASKPATPETPTPVTENGTESTPDATDPTTTQATASAETPKGDPVPEIPWIWFAFAPALGLLPTSASRFLLIKMQSLISFIKTTDDRFTEISRVTSLDIIDGIDFETRFRLEECGICDVQNLATYNPVMLHIETPYGIYQAIDWIAQAQLCHIVGQEKFLMFREINIRTIFDLERAIDSIHSPAAYDDIYAAILFAPSDNLKKAAAISQFRFLIRDTNNVTRQVNVEEYCAWARDQVQPGNKADDVAQQKKNLDTFSEAIEHMMAWISDDLHIRRLRRLWLDISDSLGEDADCFRDSKRHLANQQPAKSDCPHYPNCPPCPPPDPAPEPAPVDPPIVDGGDTPVAPGQSEIVDENGQKNAGQDGKQDGATGEDEVDQTDAAGSLAPDPNAALQEVADPVALSVEPSEGPVSISQEPATEVTDVSADEGKPEAKSSPSDKQS</sequence>
<accession>A0ABT8YJN1</accession>
<feature type="compositionally biased region" description="Pro residues" evidence="1">
    <location>
        <begin position="583"/>
        <end position="595"/>
    </location>
</feature>
<feature type="transmembrane region" description="Helical" evidence="2">
    <location>
        <begin position="139"/>
        <end position="161"/>
    </location>
</feature>
<dbReference type="EMBL" id="JAUOZU010000006">
    <property type="protein sequence ID" value="MDO6963913.1"/>
    <property type="molecule type" value="Genomic_DNA"/>
</dbReference>
<feature type="region of interest" description="Disordered" evidence="1">
    <location>
        <begin position="583"/>
        <end position="702"/>
    </location>
</feature>
<feature type="transmembrane region" description="Helical" evidence="2">
    <location>
        <begin position="213"/>
        <end position="235"/>
    </location>
</feature>
<keyword evidence="2" id="KW-0812">Transmembrane</keyword>
<feature type="compositionally biased region" description="Low complexity" evidence="1">
    <location>
        <begin position="268"/>
        <end position="298"/>
    </location>
</feature>
<evidence type="ECO:0000313" key="3">
    <source>
        <dbReference type="EMBL" id="MDO6963913.1"/>
    </source>
</evidence>
<evidence type="ECO:0000256" key="2">
    <source>
        <dbReference type="SAM" id="Phobius"/>
    </source>
</evidence>
<keyword evidence="4" id="KW-1185">Reference proteome</keyword>
<evidence type="ECO:0008006" key="5">
    <source>
        <dbReference type="Google" id="ProtNLM"/>
    </source>
</evidence>
<proteinExistence type="predicted"/>
<keyword evidence="2" id="KW-0472">Membrane</keyword>
<comment type="caution">
    <text evidence="3">The sequence shown here is derived from an EMBL/GenBank/DDBJ whole genome shotgun (WGS) entry which is preliminary data.</text>
</comment>
<feature type="transmembrane region" description="Helical" evidence="2">
    <location>
        <begin position="181"/>
        <end position="201"/>
    </location>
</feature>
<keyword evidence="2" id="KW-1133">Transmembrane helix</keyword>
<protein>
    <recommendedName>
        <fullName evidence="5">Transmembrane protein</fullName>
    </recommendedName>
</protein>
<feature type="transmembrane region" description="Helical" evidence="2">
    <location>
        <begin position="311"/>
        <end position="332"/>
    </location>
</feature>
<organism evidence="3 4">
    <name type="scientific">Rhizobium alvei</name>
    <dbReference type="NCBI Taxonomy" id="1132659"/>
    <lineage>
        <taxon>Bacteria</taxon>
        <taxon>Pseudomonadati</taxon>
        <taxon>Pseudomonadota</taxon>
        <taxon>Alphaproteobacteria</taxon>
        <taxon>Hyphomicrobiales</taxon>
        <taxon>Rhizobiaceae</taxon>
        <taxon>Rhizobium/Agrobacterium group</taxon>
        <taxon>Rhizobium</taxon>
    </lineage>
</organism>
<reference evidence="3" key="1">
    <citation type="journal article" date="2015" name="Int. J. Syst. Evol. Microbiol.">
        <title>Rhizobium alvei sp. nov., isolated from a freshwater river.</title>
        <authorList>
            <person name="Sheu S.Y."/>
            <person name="Huang H.W."/>
            <person name="Young C.C."/>
            <person name="Chen W.M."/>
        </authorList>
    </citation>
    <scope>NUCLEOTIDE SEQUENCE</scope>
    <source>
        <strain evidence="3">TNR-22</strain>
    </source>
</reference>
<feature type="transmembrane region" description="Helical" evidence="2">
    <location>
        <begin position="26"/>
        <end position="44"/>
    </location>
</feature>
<reference evidence="3" key="2">
    <citation type="submission" date="2023-07" db="EMBL/GenBank/DDBJ databases">
        <authorList>
            <person name="Shen H."/>
        </authorList>
    </citation>
    <scope>NUCLEOTIDE SEQUENCE</scope>
    <source>
        <strain evidence="3">TNR-22</strain>
    </source>
</reference>
<dbReference type="RefSeq" id="WP_304375825.1">
    <property type="nucleotide sequence ID" value="NZ_JAUOZU010000006.1"/>
</dbReference>